<sequence length="122" mass="13890">WGTQYWELSVKKSVIQLAWKNAQIILFASTVALPHKQVVQLCKWPTATATKVNIMCKVFGDQLVKYLPIPTTVDSSNHSMGAVDQAAQLMMTYNTQRVKRKTWKPLFSFLLNVAINNFFLLS</sequence>
<feature type="domain" description="PiggyBac transposable element-derived protein" evidence="1">
    <location>
        <begin position="64"/>
        <end position="117"/>
    </location>
</feature>
<dbReference type="OrthoDB" id="3938054at2759"/>
<dbReference type="InterPro" id="IPR029526">
    <property type="entry name" value="PGBD"/>
</dbReference>
<dbReference type="STRING" id="1336337.A0A3N4JK17"/>
<name>A0A3N4JK17_9PEZI</name>
<accession>A0A3N4JK17</accession>
<dbReference type="EMBL" id="ML120408">
    <property type="protein sequence ID" value="RPA97051.1"/>
    <property type="molecule type" value="Genomic_DNA"/>
</dbReference>
<dbReference type="Proteomes" id="UP000276215">
    <property type="component" value="Unassembled WGS sequence"/>
</dbReference>
<organism evidence="2 3">
    <name type="scientific">Choiromyces venosus 120613-1</name>
    <dbReference type="NCBI Taxonomy" id="1336337"/>
    <lineage>
        <taxon>Eukaryota</taxon>
        <taxon>Fungi</taxon>
        <taxon>Dikarya</taxon>
        <taxon>Ascomycota</taxon>
        <taxon>Pezizomycotina</taxon>
        <taxon>Pezizomycetes</taxon>
        <taxon>Pezizales</taxon>
        <taxon>Tuberaceae</taxon>
        <taxon>Choiromyces</taxon>
    </lineage>
</organism>
<evidence type="ECO:0000313" key="3">
    <source>
        <dbReference type="Proteomes" id="UP000276215"/>
    </source>
</evidence>
<gene>
    <name evidence="2" type="ORF">L873DRAFT_1627162</name>
</gene>
<feature type="non-terminal residue" evidence="2">
    <location>
        <position position="1"/>
    </location>
</feature>
<protein>
    <recommendedName>
        <fullName evidence="1">PiggyBac transposable element-derived protein domain-containing protein</fullName>
    </recommendedName>
</protein>
<dbReference type="Pfam" id="PF13843">
    <property type="entry name" value="DDE_Tnp_1_7"/>
    <property type="match status" value="1"/>
</dbReference>
<dbReference type="AlphaFoldDB" id="A0A3N4JK17"/>
<proteinExistence type="predicted"/>
<keyword evidence="3" id="KW-1185">Reference proteome</keyword>
<reference evidence="2 3" key="1">
    <citation type="journal article" date="2018" name="Nat. Ecol. Evol.">
        <title>Pezizomycetes genomes reveal the molecular basis of ectomycorrhizal truffle lifestyle.</title>
        <authorList>
            <person name="Murat C."/>
            <person name="Payen T."/>
            <person name="Noel B."/>
            <person name="Kuo A."/>
            <person name="Morin E."/>
            <person name="Chen J."/>
            <person name="Kohler A."/>
            <person name="Krizsan K."/>
            <person name="Balestrini R."/>
            <person name="Da Silva C."/>
            <person name="Montanini B."/>
            <person name="Hainaut M."/>
            <person name="Levati E."/>
            <person name="Barry K.W."/>
            <person name="Belfiori B."/>
            <person name="Cichocki N."/>
            <person name="Clum A."/>
            <person name="Dockter R.B."/>
            <person name="Fauchery L."/>
            <person name="Guy J."/>
            <person name="Iotti M."/>
            <person name="Le Tacon F."/>
            <person name="Lindquist E.A."/>
            <person name="Lipzen A."/>
            <person name="Malagnac F."/>
            <person name="Mello A."/>
            <person name="Molinier V."/>
            <person name="Miyauchi S."/>
            <person name="Poulain J."/>
            <person name="Riccioni C."/>
            <person name="Rubini A."/>
            <person name="Sitrit Y."/>
            <person name="Splivallo R."/>
            <person name="Traeger S."/>
            <person name="Wang M."/>
            <person name="Zifcakova L."/>
            <person name="Wipf D."/>
            <person name="Zambonelli A."/>
            <person name="Paolocci F."/>
            <person name="Nowrousian M."/>
            <person name="Ottonello S."/>
            <person name="Baldrian P."/>
            <person name="Spatafora J.W."/>
            <person name="Henrissat B."/>
            <person name="Nagy L.G."/>
            <person name="Aury J.M."/>
            <person name="Wincker P."/>
            <person name="Grigoriev I.V."/>
            <person name="Bonfante P."/>
            <person name="Martin F.M."/>
        </authorList>
    </citation>
    <scope>NUCLEOTIDE SEQUENCE [LARGE SCALE GENOMIC DNA]</scope>
    <source>
        <strain evidence="2 3">120613-1</strain>
    </source>
</reference>
<feature type="non-terminal residue" evidence="2">
    <location>
        <position position="122"/>
    </location>
</feature>
<evidence type="ECO:0000313" key="2">
    <source>
        <dbReference type="EMBL" id="RPA97051.1"/>
    </source>
</evidence>
<evidence type="ECO:0000259" key="1">
    <source>
        <dbReference type="Pfam" id="PF13843"/>
    </source>
</evidence>